<gene>
    <name evidence="7" type="ORF">CW360_01020</name>
</gene>
<evidence type="ECO:0000256" key="1">
    <source>
        <dbReference type="ARBA" id="ARBA00007812"/>
    </source>
</evidence>
<dbReference type="Gene3D" id="3.40.50.970">
    <property type="match status" value="2"/>
</dbReference>
<dbReference type="AlphaFoldDB" id="A0A2I0CU67"/>
<dbReference type="PANTHER" id="PTHR18968:SF142">
    <property type="entry name" value="ACETOLACTATE SYNTHASE"/>
    <property type="match status" value="1"/>
</dbReference>
<dbReference type="GO" id="GO:0003984">
    <property type="term" value="F:acetolactate synthase activity"/>
    <property type="evidence" value="ECO:0007669"/>
    <property type="project" value="TreeGrafter"/>
</dbReference>
<dbReference type="SUPFAM" id="SSF52467">
    <property type="entry name" value="DHS-like NAD/FAD-binding domain"/>
    <property type="match status" value="1"/>
</dbReference>
<dbReference type="InterPro" id="IPR012001">
    <property type="entry name" value="Thiamin_PyroP_enz_TPP-bd_dom"/>
</dbReference>
<evidence type="ECO:0000313" key="7">
    <source>
        <dbReference type="EMBL" id="PKF73073.1"/>
    </source>
</evidence>
<feature type="domain" description="Thiamine pyrophosphate enzyme TPP-binding" evidence="5">
    <location>
        <begin position="409"/>
        <end position="550"/>
    </location>
</feature>
<dbReference type="InterPro" id="IPR011766">
    <property type="entry name" value="TPP_enzyme_TPP-bd"/>
</dbReference>
<dbReference type="InterPro" id="IPR012000">
    <property type="entry name" value="Thiamin_PyroP_enz_cen_dom"/>
</dbReference>
<reference evidence="8" key="1">
    <citation type="submission" date="2017-12" db="EMBL/GenBank/DDBJ databases">
        <authorList>
            <person name="Yu X.-Y."/>
        </authorList>
    </citation>
    <scope>NUCLEOTIDE SEQUENCE [LARGE SCALE GENOMIC DNA]</scope>
    <source>
        <strain evidence="8">ZYSR67-Z</strain>
    </source>
</reference>
<dbReference type="GO" id="GO:0005948">
    <property type="term" value="C:acetolactate synthase complex"/>
    <property type="evidence" value="ECO:0007669"/>
    <property type="project" value="TreeGrafter"/>
</dbReference>
<dbReference type="Gene3D" id="3.40.50.1220">
    <property type="entry name" value="TPP-binding domain"/>
    <property type="match status" value="1"/>
</dbReference>
<dbReference type="GO" id="GO:0009097">
    <property type="term" value="P:isoleucine biosynthetic process"/>
    <property type="evidence" value="ECO:0007669"/>
    <property type="project" value="TreeGrafter"/>
</dbReference>
<keyword evidence="2 3" id="KW-0786">Thiamine pyrophosphate</keyword>
<dbReference type="Pfam" id="PF02775">
    <property type="entry name" value="TPP_enzyme_C"/>
    <property type="match status" value="1"/>
</dbReference>
<evidence type="ECO:0000259" key="4">
    <source>
        <dbReference type="Pfam" id="PF00205"/>
    </source>
</evidence>
<dbReference type="InterPro" id="IPR045229">
    <property type="entry name" value="TPP_enz"/>
</dbReference>
<feature type="domain" description="Thiamine pyrophosphate enzyme N-terminal TPP-binding" evidence="6">
    <location>
        <begin position="6"/>
        <end position="126"/>
    </location>
</feature>
<dbReference type="RefSeq" id="WP_101192438.1">
    <property type="nucleotide sequence ID" value="NZ_PIYS01000002.1"/>
</dbReference>
<accession>A0A2I0CU67</accession>
<dbReference type="GO" id="GO:0009099">
    <property type="term" value="P:L-valine biosynthetic process"/>
    <property type="evidence" value="ECO:0007669"/>
    <property type="project" value="TreeGrafter"/>
</dbReference>
<evidence type="ECO:0000313" key="8">
    <source>
        <dbReference type="Proteomes" id="UP000242861"/>
    </source>
</evidence>
<protein>
    <submittedName>
        <fullName evidence="7">Acetolactate synthase</fullName>
    </submittedName>
</protein>
<dbReference type="GO" id="GO:0030976">
    <property type="term" value="F:thiamine pyrophosphate binding"/>
    <property type="evidence" value="ECO:0007669"/>
    <property type="project" value="InterPro"/>
</dbReference>
<dbReference type="FunFam" id="3.40.50.970:FF:000007">
    <property type="entry name" value="Acetolactate synthase"/>
    <property type="match status" value="1"/>
</dbReference>
<organism evidence="7 8">
    <name type="scientific">Pseudomonas fluvialis</name>
    <dbReference type="NCBI Taxonomy" id="1793966"/>
    <lineage>
        <taxon>Bacteria</taxon>
        <taxon>Pseudomonadati</taxon>
        <taxon>Pseudomonadota</taxon>
        <taxon>Gammaproteobacteria</taxon>
        <taxon>Pseudomonadales</taxon>
        <taxon>Pseudomonadaceae</taxon>
        <taxon>Pseudomonas</taxon>
    </lineage>
</organism>
<dbReference type="InterPro" id="IPR029061">
    <property type="entry name" value="THDP-binding"/>
</dbReference>
<feature type="domain" description="Thiamine pyrophosphate enzyme central" evidence="4">
    <location>
        <begin position="201"/>
        <end position="334"/>
    </location>
</feature>
<name>A0A2I0CU67_9PSED</name>
<dbReference type="Proteomes" id="UP000242861">
    <property type="component" value="Unassembled WGS sequence"/>
</dbReference>
<dbReference type="Pfam" id="PF02776">
    <property type="entry name" value="TPP_enzyme_N"/>
    <property type="match status" value="1"/>
</dbReference>
<dbReference type="SUPFAM" id="SSF52518">
    <property type="entry name" value="Thiamin diphosphate-binding fold (THDP-binding)"/>
    <property type="match status" value="2"/>
</dbReference>
<comment type="caution">
    <text evidence="7">The sequence shown here is derived from an EMBL/GenBank/DDBJ whole genome shotgun (WGS) entry which is preliminary data.</text>
</comment>
<dbReference type="Pfam" id="PF00205">
    <property type="entry name" value="TPP_enzyme_M"/>
    <property type="match status" value="1"/>
</dbReference>
<dbReference type="GO" id="GO:0000287">
    <property type="term" value="F:magnesium ion binding"/>
    <property type="evidence" value="ECO:0007669"/>
    <property type="project" value="InterPro"/>
</dbReference>
<evidence type="ECO:0000256" key="2">
    <source>
        <dbReference type="ARBA" id="ARBA00023052"/>
    </source>
</evidence>
<sequence>MLSPYRVADYIADFIAGQGVEHVFLLPGGGAMHLNDAVGKHPRLQVVACHHEQAAAIAAEAYCRINENLGVAMVTTGPGATNVVTAVAGAWIESVPLLVISGQVKRADLLRGAPLRQKGVQEVDIVSVVEPITKYAVTIERPEDIRRELERAVFLARDGRAGPVWLDVPLDVQGAPIDPNTLEGWQPDQAPAAELDPALLAQVRGLLEGAQRPLILAGHGVRLSGAANAFRVLIESLGIPLVTTWNAMDLLPYEHPLYVGRPGVVALRAPNFAIQNADLLIAIGCRLDNIITAYAPRDFARSARKVVVDVDANEIAKLDMDIDVAITCNAASFIGTLAGVVGNSEFRRPQWLERCVDWKARYSVNDGKPFPASGPISHFQFADALSDAVPANTLVSTGSSGLAVEVFYTVFRNRPGQRVFLTSGLGAMGYGLPAAIGACFANRRKPMVAVESDGSLQLNLQELATLRGFGLPICLVVMNNGGYASIRNTQRNYFEGRYVGTGPEAGLWMPDLEEVARAYHLPFKRIRDASELAQGLKEAMAQPRPMIVEVMLLNDEALSPKVAAIPQADGSMTSMPLEDMSPLLPLEVLEAEMDGKLSPVSRQVRQQAAR</sequence>
<dbReference type="EMBL" id="PIYS01000002">
    <property type="protein sequence ID" value="PKF73073.1"/>
    <property type="molecule type" value="Genomic_DNA"/>
</dbReference>
<dbReference type="InterPro" id="IPR029035">
    <property type="entry name" value="DHS-like_NAD/FAD-binding_dom"/>
</dbReference>
<proteinExistence type="inferred from homology"/>
<dbReference type="PANTHER" id="PTHR18968">
    <property type="entry name" value="THIAMINE PYROPHOSPHATE ENZYMES"/>
    <property type="match status" value="1"/>
</dbReference>
<evidence type="ECO:0000256" key="3">
    <source>
        <dbReference type="RuleBase" id="RU362132"/>
    </source>
</evidence>
<evidence type="ECO:0000259" key="6">
    <source>
        <dbReference type="Pfam" id="PF02776"/>
    </source>
</evidence>
<dbReference type="CDD" id="cd07035">
    <property type="entry name" value="TPP_PYR_POX_like"/>
    <property type="match status" value="1"/>
</dbReference>
<comment type="similarity">
    <text evidence="1 3">Belongs to the TPP enzyme family.</text>
</comment>
<evidence type="ECO:0000259" key="5">
    <source>
        <dbReference type="Pfam" id="PF02775"/>
    </source>
</evidence>
<dbReference type="GO" id="GO:0050660">
    <property type="term" value="F:flavin adenine dinucleotide binding"/>
    <property type="evidence" value="ECO:0007669"/>
    <property type="project" value="TreeGrafter"/>
</dbReference>